<evidence type="ECO:0000256" key="1">
    <source>
        <dbReference type="ARBA" id="ARBA00001917"/>
    </source>
</evidence>
<dbReference type="InterPro" id="IPR013785">
    <property type="entry name" value="Aldolase_TIM"/>
</dbReference>
<accession>A0A166RF20</accession>
<dbReference type="GO" id="GO:0046872">
    <property type="term" value="F:metal ion binding"/>
    <property type="evidence" value="ECO:0007669"/>
    <property type="project" value="UniProtKB-KW"/>
</dbReference>
<evidence type="ECO:0000256" key="8">
    <source>
        <dbReference type="ARBA" id="ARBA00023004"/>
    </source>
</evidence>
<keyword evidence="5" id="KW-0288">FMN</keyword>
<reference evidence="12 13" key="1">
    <citation type="journal article" date="2015" name="Biotechnol. Bioeng.">
        <title>Genome sequence and phenotypic characterization of Caulobacter segnis.</title>
        <authorList>
            <person name="Patel S."/>
            <person name="Fletcher B."/>
            <person name="Scott D.C."/>
            <person name="Ely B."/>
        </authorList>
    </citation>
    <scope>NUCLEOTIDE SEQUENCE [LARGE SCALE GENOMIC DNA]</scope>
    <source>
        <strain evidence="12 13">ERI-2</strain>
    </source>
</reference>
<name>A0A166RF20_9CLOT</name>
<evidence type="ECO:0000256" key="2">
    <source>
        <dbReference type="ARBA" id="ARBA00001966"/>
    </source>
</evidence>
<evidence type="ECO:0000259" key="10">
    <source>
        <dbReference type="Pfam" id="PF00724"/>
    </source>
</evidence>
<dbReference type="PRINTS" id="PR00368">
    <property type="entry name" value="FADPNR"/>
</dbReference>
<dbReference type="SUPFAM" id="SSF51395">
    <property type="entry name" value="FMN-linked oxidoreductases"/>
    <property type="match status" value="1"/>
</dbReference>
<dbReference type="Gene3D" id="3.40.50.720">
    <property type="entry name" value="NAD(P)-binding Rossmann-like Domain"/>
    <property type="match status" value="1"/>
</dbReference>
<protein>
    <submittedName>
        <fullName evidence="12">2-enoate reductase FldZ</fullName>
        <ecNumber evidence="12">1.3.1.31</ecNumber>
    </submittedName>
</protein>
<keyword evidence="8" id="KW-0408">Iron</keyword>
<sequence length="665" mass="72356">MKGKIDALFQPMKIGTMEVKNRIAMAPMGSHAKNDDGSFNQKGVDFYVTRAKGGVGLIVTTGISCQDKLDVTHGTLATAGNAYVEASKKLTDEVHKYGAKIIIQIANGAGRNRKDGFFMDNDPISSSENPNVWHPEIMHRALTTEEVQFLIQSYANGAYVAKQAGFDGVEVHALHEGYLMDQFSMECTNRRTDQYGGSLENRLRYATETVQAIKEKCGNDFPVLIRYSVKSYMKGLGIDKGALPGEKFEEFGRDLEESAKIAKILQDAGYDALDADNGTYEAWYFAHPPVYMPKACNLADAQYIKQFVDIPVICAGKMDDPEISAEAVASGSIDAISVGRALLADPEWPNKIQTENFDDIRPCIGCHAGCLERFFSGKYTSCAINPQVGMEREYEIKPADVKKNIMVIGGGISGMEAARVSALRGHKVDLYERTNSLGGVFIPASSMSFKEEDKKLIKWYEKQLKDTGVTVHMNTEVNENIIKASKPDSIFVATGSTARKLNVDGASSEKVITAVEALLETKPIGDKVVVIGGGLTGVEIGYSLTKDKGKQVEILEMLPDILQVQGLNAANKTMLQNLVLSHNIGVHTNAKVTAITSKGVQFEENGNTVELDADTIITSIGYISDKSLYESIKDCGADVHLIGDASKVSNLMGAIWDAYEVAMAI</sequence>
<dbReference type="PANTHER" id="PTHR42917">
    <property type="entry name" value="2,4-DIENOYL-COA REDUCTASE"/>
    <property type="match status" value="1"/>
</dbReference>
<feature type="domain" description="FAD/NAD(P)-binding" evidence="11">
    <location>
        <begin position="488"/>
        <end position="631"/>
    </location>
</feature>
<dbReference type="InterPro" id="IPR036188">
    <property type="entry name" value="FAD/NAD-bd_sf"/>
</dbReference>
<dbReference type="GO" id="GO:0010181">
    <property type="term" value="F:FMN binding"/>
    <property type="evidence" value="ECO:0007669"/>
    <property type="project" value="InterPro"/>
</dbReference>
<dbReference type="RefSeq" id="WP_063554635.1">
    <property type="nucleotide sequence ID" value="NZ_LITT01000010.1"/>
</dbReference>
<keyword evidence="6" id="KW-0479">Metal-binding</keyword>
<comment type="cofactor">
    <cofactor evidence="1">
        <name>FMN</name>
        <dbReference type="ChEBI" id="CHEBI:58210"/>
    </cofactor>
</comment>
<dbReference type="PANTHER" id="PTHR42917:SF2">
    <property type="entry name" value="2,4-DIENOYL-COA REDUCTASE [(2E)-ENOYL-COA-PRODUCING]"/>
    <property type="match status" value="1"/>
</dbReference>
<dbReference type="InterPro" id="IPR051793">
    <property type="entry name" value="NADH:flavin_oxidoreductase"/>
</dbReference>
<dbReference type="Pfam" id="PF00724">
    <property type="entry name" value="Oxidored_FMN"/>
    <property type="match status" value="1"/>
</dbReference>
<evidence type="ECO:0000256" key="7">
    <source>
        <dbReference type="ARBA" id="ARBA00023002"/>
    </source>
</evidence>
<keyword evidence="4" id="KW-0285">Flavoprotein</keyword>
<evidence type="ECO:0000256" key="9">
    <source>
        <dbReference type="ARBA" id="ARBA00023014"/>
    </source>
</evidence>
<dbReference type="Gene3D" id="3.20.20.70">
    <property type="entry name" value="Aldolase class I"/>
    <property type="match status" value="1"/>
</dbReference>
<evidence type="ECO:0000313" key="12">
    <source>
        <dbReference type="EMBL" id="OAA90758.1"/>
    </source>
</evidence>
<comment type="caution">
    <text evidence="12">The sequence shown here is derived from an EMBL/GenBank/DDBJ whole genome shotgun (WGS) entry which is preliminary data.</text>
</comment>
<evidence type="ECO:0000313" key="13">
    <source>
        <dbReference type="Proteomes" id="UP000077407"/>
    </source>
</evidence>
<dbReference type="OrthoDB" id="9772736at2"/>
<feature type="domain" description="NADH:flavin oxidoreductase/NADH oxidase N-terminal" evidence="10">
    <location>
        <begin position="8"/>
        <end position="355"/>
    </location>
</feature>
<keyword evidence="9" id="KW-0411">Iron-sulfur</keyword>
<dbReference type="InterPro" id="IPR001155">
    <property type="entry name" value="OxRdtase_FMN_N"/>
</dbReference>
<keyword evidence="7 12" id="KW-0560">Oxidoreductase</keyword>
<gene>
    <name evidence="12" type="primary">fldZ_3</name>
    <name evidence="12" type="ORF">WY13_01062</name>
</gene>
<organism evidence="12 13">
    <name type="scientific">Clostridium ljungdahlii</name>
    <dbReference type="NCBI Taxonomy" id="1538"/>
    <lineage>
        <taxon>Bacteria</taxon>
        <taxon>Bacillati</taxon>
        <taxon>Bacillota</taxon>
        <taxon>Clostridia</taxon>
        <taxon>Eubacteriales</taxon>
        <taxon>Clostridiaceae</taxon>
        <taxon>Clostridium</taxon>
    </lineage>
</organism>
<dbReference type="SUPFAM" id="SSF51905">
    <property type="entry name" value="FAD/NAD(P)-binding domain"/>
    <property type="match status" value="1"/>
</dbReference>
<dbReference type="Pfam" id="PF07992">
    <property type="entry name" value="Pyr_redox_2"/>
    <property type="match status" value="2"/>
</dbReference>
<dbReference type="AlphaFoldDB" id="A0A166RF20"/>
<evidence type="ECO:0000256" key="5">
    <source>
        <dbReference type="ARBA" id="ARBA00022643"/>
    </source>
</evidence>
<evidence type="ECO:0000256" key="4">
    <source>
        <dbReference type="ARBA" id="ARBA00022630"/>
    </source>
</evidence>
<dbReference type="EMBL" id="LITT01000010">
    <property type="protein sequence ID" value="OAA90758.1"/>
    <property type="molecule type" value="Genomic_DNA"/>
</dbReference>
<evidence type="ECO:0000256" key="6">
    <source>
        <dbReference type="ARBA" id="ARBA00022723"/>
    </source>
</evidence>
<evidence type="ECO:0000256" key="3">
    <source>
        <dbReference type="ARBA" id="ARBA00011048"/>
    </source>
</evidence>
<dbReference type="GO" id="GO:0051536">
    <property type="term" value="F:iron-sulfur cluster binding"/>
    <property type="evidence" value="ECO:0007669"/>
    <property type="project" value="UniProtKB-KW"/>
</dbReference>
<evidence type="ECO:0000259" key="11">
    <source>
        <dbReference type="Pfam" id="PF07992"/>
    </source>
</evidence>
<dbReference type="Proteomes" id="UP000077407">
    <property type="component" value="Unassembled WGS sequence"/>
</dbReference>
<dbReference type="Gene3D" id="3.50.50.60">
    <property type="entry name" value="FAD/NAD(P)-binding domain"/>
    <property type="match status" value="1"/>
</dbReference>
<dbReference type="PATRIC" id="fig|1538.10.peg.1570"/>
<comment type="similarity">
    <text evidence="3">In the N-terminal section; belongs to the NADH:flavin oxidoreductase/NADH oxidase family.</text>
</comment>
<dbReference type="EC" id="1.3.1.31" evidence="12"/>
<dbReference type="GO" id="GO:0047540">
    <property type="term" value="F:2-enoate reductase activity"/>
    <property type="evidence" value="ECO:0007669"/>
    <property type="project" value="UniProtKB-EC"/>
</dbReference>
<comment type="cofactor">
    <cofactor evidence="2">
        <name>[4Fe-4S] cluster</name>
        <dbReference type="ChEBI" id="CHEBI:49883"/>
    </cofactor>
</comment>
<dbReference type="InterPro" id="IPR023753">
    <property type="entry name" value="FAD/NAD-binding_dom"/>
</dbReference>
<proteinExistence type="inferred from homology"/>
<feature type="domain" description="FAD/NAD(P)-binding" evidence="11">
    <location>
        <begin position="393"/>
        <end position="479"/>
    </location>
</feature>